<dbReference type="InterPro" id="IPR041577">
    <property type="entry name" value="RT_RNaseH_2"/>
</dbReference>
<evidence type="ECO:0000259" key="1">
    <source>
        <dbReference type="Pfam" id="PF17919"/>
    </source>
</evidence>
<dbReference type="SUPFAM" id="SSF56672">
    <property type="entry name" value="DNA/RNA polymerases"/>
    <property type="match status" value="1"/>
</dbReference>
<dbReference type="Gene3D" id="3.30.70.270">
    <property type="match status" value="3"/>
</dbReference>
<protein>
    <recommendedName>
        <fullName evidence="1">Reverse transcriptase/retrotransposon-derived protein RNase H-like domain-containing protein</fullName>
    </recommendedName>
</protein>
<proteinExistence type="predicted"/>
<dbReference type="Proteomes" id="UP001341281">
    <property type="component" value="Chromosome 03"/>
</dbReference>
<keyword evidence="3" id="KW-1185">Reference proteome</keyword>
<dbReference type="InterPro" id="IPR043128">
    <property type="entry name" value="Rev_trsase/Diguanyl_cyclase"/>
</dbReference>
<dbReference type="PANTHER" id="PTHR33064:SF37">
    <property type="entry name" value="RIBONUCLEASE H"/>
    <property type="match status" value="1"/>
</dbReference>
<evidence type="ECO:0000313" key="2">
    <source>
        <dbReference type="EMBL" id="WVZ63723.1"/>
    </source>
</evidence>
<name>A0AAQ3SZ74_PASNO</name>
<accession>A0AAQ3SZ74</accession>
<reference evidence="2 3" key="1">
    <citation type="submission" date="2024-02" db="EMBL/GenBank/DDBJ databases">
        <title>High-quality chromosome-scale genome assembly of Pensacola bahiagrass (Paspalum notatum Flugge var. saurae).</title>
        <authorList>
            <person name="Vega J.M."/>
            <person name="Podio M."/>
            <person name="Orjuela J."/>
            <person name="Siena L.A."/>
            <person name="Pessino S.C."/>
            <person name="Combes M.C."/>
            <person name="Mariac C."/>
            <person name="Albertini E."/>
            <person name="Pupilli F."/>
            <person name="Ortiz J.P.A."/>
            <person name="Leblanc O."/>
        </authorList>
    </citation>
    <scope>NUCLEOTIDE SEQUENCE [LARGE SCALE GENOMIC DNA]</scope>
    <source>
        <strain evidence="2">R1</strain>
        <tissue evidence="2">Leaf</tissue>
    </source>
</reference>
<dbReference type="InterPro" id="IPR051320">
    <property type="entry name" value="Viral_Replic_Matur_Polypro"/>
</dbReference>
<dbReference type="PANTHER" id="PTHR33064">
    <property type="entry name" value="POL PROTEIN"/>
    <property type="match status" value="1"/>
</dbReference>
<dbReference type="Gene3D" id="3.10.10.10">
    <property type="entry name" value="HIV Type 1 Reverse Transcriptase, subunit A, domain 1"/>
    <property type="match status" value="1"/>
</dbReference>
<dbReference type="InterPro" id="IPR043502">
    <property type="entry name" value="DNA/RNA_pol_sf"/>
</dbReference>
<organism evidence="2 3">
    <name type="scientific">Paspalum notatum var. saurae</name>
    <dbReference type="NCBI Taxonomy" id="547442"/>
    <lineage>
        <taxon>Eukaryota</taxon>
        <taxon>Viridiplantae</taxon>
        <taxon>Streptophyta</taxon>
        <taxon>Embryophyta</taxon>
        <taxon>Tracheophyta</taxon>
        <taxon>Spermatophyta</taxon>
        <taxon>Magnoliopsida</taxon>
        <taxon>Liliopsida</taxon>
        <taxon>Poales</taxon>
        <taxon>Poaceae</taxon>
        <taxon>PACMAD clade</taxon>
        <taxon>Panicoideae</taxon>
        <taxon>Andropogonodae</taxon>
        <taxon>Paspaleae</taxon>
        <taxon>Paspalinae</taxon>
        <taxon>Paspalum</taxon>
    </lineage>
</organism>
<gene>
    <name evidence="2" type="ORF">U9M48_013331</name>
</gene>
<dbReference type="EMBL" id="CP144747">
    <property type="protein sequence ID" value="WVZ63723.1"/>
    <property type="molecule type" value="Genomic_DNA"/>
</dbReference>
<feature type="domain" description="Reverse transcriptase/retrotransposon-derived protein RNase H-like" evidence="1">
    <location>
        <begin position="144"/>
        <end position="181"/>
    </location>
</feature>
<evidence type="ECO:0000313" key="3">
    <source>
        <dbReference type="Proteomes" id="UP001341281"/>
    </source>
</evidence>
<sequence>MKIREEDIPKTAFVTRYGHHEFTVVSSGLTNAPAYFMNLMNLIFMEELDRFVVKLRKNQLYGKFSKCEFWLKKVAMLGHVWTVEGVSVDPEKIEAISNWKTPRNVTEIRSFLGLAKYYRRFIENFSKIAKPMTELLKDKVSFEWNDKCEKSFQCLKDKLTTTPVLTLPDLQKDFVVYCDASR</sequence>
<dbReference type="Pfam" id="PF17919">
    <property type="entry name" value="RT_RNaseH_2"/>
    <property type="match status" value="1"/>
</dbReference>
<dbReference type="FunFam" id="3.30.70.270:FF:000020">
    <property type="entry name" value="Transposon Tf2-6 polyprotein-like Protein"/>
    <property type="match status" value="1"/>
</dbReference>
<dbReference type="AlphaFoldDB" id="A0AAQ3SZ74"/>